<accession>A0A833N5B7</accession>
<dbReference type="AlphaFoldDB" id="A0A833N5B7"/>
<protein>
    <submittedName>
        <fullName evidence="2">Uncharacterized protein</fullName>
    </submittedName>
</protein>
<name>A0A833N5B7_9HYPH</name>
<dbReference type="EMBL" id="WEKV01000001">
    <property type="protein sequence ID" value="KAB7788085.1"/>
    <property type="molecule type" value="Genomic_DNA"/>
</dbReference>
<organism evidence="2 3">
    <name type="scientific">Methylorubrum populi</name>
    <dbReference type="NCBI Taxonomy" id="223967"/>
    <lineage>
        <taxon>Bacteria</taxon>
        <taxon>Pseudomonadati</taxon>
        <taxon>Pseudomonadota</taxon>
        <taxon>Alphaproteobacteria</taxon>
        <taxon>Hyphomicrobiales</taxon>
        <taxon>Methylobacteriaceae</taxon>
        <taxon>Methylorubrum</taxon>
    </lineage>
</organism>
<dbReference type="Proteomes" id="UP000469949">
    <property type="component" value="Unassembled WGS sequence"/>
</dbReference>
<proteinExistence type="predicted"/>
<reference evidence="2 3" key="1">
    <citation type="submission" date="2019-10" db="EMBL/GenBank/DDBJ databases">
        <title>Draft Genome Sequence of the Caffeine Degrading Methylotroph Methylorubrum populi PINKEL.</title>
        <authorList>
            <person name="Dawson S.C."/>
            <person name="Zhang X."/>
            <person name="Wright M.E."/>
            <person name="Sharma G."/>
            <person name="Langner J.T."/>
            <person name="Ditty J.L."/>
            <person name="Subuyuj G.A."/>
        </authorList>
    </citation>
    <scope>NUCLEOTIDE SEQUENCE [LARGE SCALE GENOMIC DNA]</scope>
    <source>
        <strain evidence="2 3">Pinkel</strain>
    </source>
</reference>
<comment type="caution">
    <text evidence="2">The sequence shown here is derived from an EMBL/GenBank/DDBJ whole genome shotgun (WGS) entry which is preliminary data.</text>
</comment>
<dbReference type="RefSeq" id="WP_152275606.1">
    <property type="nucleotide sequence ID" value="NZ_WEKV01000001.1"/>
</dbReference>
<evidence type="ECO:0000313" key="2">
    <source>
        <dbReference type="EMBL" id="KAB7788085.1"/>
    </source>
</evidence>
<evidence type="ECO:0000313" key="3">
    <source>
        <dbReference type="Proteomes" id="UP000469949"/>
    </source>
</evidence>
<sequence length="78" mass="8686">MAFRPEPGRYVTRHGEGCYVIVRKEATPAEDGAVSVLFDNGSYTGAFFRTFERWGYRRVEDEPSPSPLAAEGKSEGEP</sequence>
<feature type="region of interest" description="Disordered" evidence="1">
    <location>
        <begin position="59"/>
        <end position="78"/>
    </location>
</feature>
<evidence type="ECO:0000256" key="1">
    <source>
        <dbReference type="SAM" id="MobiDB-lite"/>
    </source>
</evidence>
<gene>
    <name evidence="2" type="ORF">F8B43_0090</name>
</gene>